<sequence length="325" mass="36194">IPTVTIPPEPQRRPPPVLPADPLTAASGVYVLRLPAVSKLGAPCRQLCVRAALLRCSADEIRPRLLEVATFVAQRASLLHRLLSMQAKAEKVSVISIYYILQRSLVAARQQPGDLLYQGRTTGGEGLGMERCEREDTTESERGVHNSGITLGEGVDTAHATPPCREDKVLPAAREETPLKVAGAMTLEKDQWSWIEEEWRQALSGAPPKLGDRFDPLQVLRDAIPPGSGHVGTPVPPPSPCPPNMPQRIEPGEAWNLLMCKLVKEARTEEVAGALWWRWELQDEDVIIAVDEEEKQSRERMWGYIKEHKLEKSKDMLQRLDLMAH</sequence>
<organism evidence="2 3">
    <name type="scientific">Cymbomonas tetramitiformis</name>
    <dbReference type="NCBI Taxonomy" id="36881"/>
    <lineage>
        <taxon>Eukaryota</taxon>
        <taxon>Viridiplantae</taxon>
        <taxon>Chlorophyta</taxon>
        <taxon>Pyramimonadophyceae</taxon>
        <taxon>Pyramimonadales</taxon>
        <taxon>Pyramimonadaceae</taxon>
        <taxon>Cymbomonas</taxon>
    </lineage>
</organism>
<dbReference type="Proteomes" id="UP001190700">
    <property type="component" value="Unassembled WGS sequence"/>
</dbReference>
<feature type="compositionally biased region" description="Basic and acidic residues" evidence="1">
    <location>
        <begin position="128"/>
        <end position="144"/>
    </location>
</feature>
<feature type="non-terminal residue" evidence="2">
    <location>
        <position position="1"/>
    </location>
</feature>
<keyword evidence="3" id="KW-1185">Reference proteome</keyword>
<protein>
    <submittedName>
        <fullName evidence="2">Uncharacterized protein</fullName>
    </submittedName>
</protein>
<proteinExistence type="predicted"/>
<name>A0AAE0L1W5_9CHLO</name>
<evidence type="ECO:0000256" key="1">
    <source>
        <dbReference type="SAM" id="MobiDB-lite"/>
    </source>
</evidence>
<dbReference type="AlphaFoldDB" id="A0AAE0L1W5"/>
<evidence type="ECO:0000313" key="2">
    <source>
        <dbReference type="EMBL" id="KAK3268759.1"/>
    </source>
</evidence>
<gene>
    <name evidence="2" type="ORF">CYMTET_22751</name>
</gene>
<evidence type="ECO:0000313" key="3">
    <source>
        <dbReference type="Proteomes" id="UP001190700"/>
    </source>
</evidence>
<accession>A0AAE0L1W5</accession>
<reference evidence="2 3" key="1">
    <citation type="journal article" date="2015" name="Genome Biol. Evol.">
        <title>Comparative Genomics of a Bacterivorous Green Alga Reveals Evolutionary Causalities and Consequences of Phago-Mixotrophic Mode of Nutrition.</title>
        <authorList>
            <person name="Burns J.A."/>
            <person name="Paasch A."/>
            <person name="Narechania A."/>
            <person name="Kim E."/>
        </authorList>
    </citation>
    <scope>NUCLEOTIDE SEQUENCE [LARGE SCALE GENOMIC DNA]</scope>
    <source>
        <strain evidence="2 3">PLY_AMNH</strain>
    </source>
</reference>
<comment type="caution">
    <text evidence="2">The sequence shown here is derived from an EMBL/GenBank/DDBJ whole genome shotgun (WGS) entry which is preliminary data.</text>
</comment>
<feature type="region of interest" description="Disordered" evidence="1">
    <location>
        <begin position="126"/>
        <end position="163"/>
    </location>
</feature>
<dbReference type="EMBL" id="LGRX02011601">
    <property type="protein sequence ID" value="KAK3268759.1"/>
    <property type="molecule type" value="Genomic_DNA"/>
</dbReference>